<dbReference type="SMART" id="SM00943">
    <property type="entry name" value="Prim-Pol"/>
    <property type="match status" value="1"/>
</dbReference>
<dbReference type="Pfam" id="PF09250">
    <property type="entry name" value="Prim-Pol"/>
    <property type="match status" value="1"/>
</dbReference>
<sequence>MSETTYEAAKQFLKCGISVTAGNGKVPVFSPIPYRSRYATDTELRAWFLRNDYTLMLVCGHLSDLTVLDADSVAAETFIAEHAWTSQIAQTPSGGKHYYFRFADVRNHVNVNGIRMDVRSEGGVVVAPPSAGYRWIMKGARGTLLDVLPQPNPVKRYQAPALPDNALVDRTRNYLAKLPPAIAGQGGHRICYRAACVVVDRIGHLTIEQMIHVMQEWNSRCEPEWSHKELEHKLNDALRR</sequence>
<gene>
    <name evidence="2" type="ORF">LOC71_05345</name>
</gene>
<organism evidence="2 3">
    <name type="scientific">Rhodopirellula halodulae</name>
    <dbReference type="NCBI Taxonomy" id="2894198"/>
    <lineage>
        <taxon>Bacteria</taxon>
        <taxon>Pseudomonadati</taxon>
        <taxon>Planctomycetota</taxon>
        <taxon>Planctomycetia</taxon>
        <taxon>Pirellulales</taxon>
        <taxon>Pirellulaceae</taxon>
        <taxon>Rhodopirellula</taxon>
    </lineage>
</organism>
<proteinExistence type="predicted"/>
<accession>A0ABS8NDQ4</accession>
<dbReference type="InterPro" id="IPR015330">
    <property type="entry name" value="DNA_primase/pol_bifunc_N"/>
</dbReference>
<dbReference type="EMBL" id="JAJKFW010000012">
    <property type="protein sequence ID" value="MCC9641691.1"/>
    <property type="molecule type" value="Genomic_DNA"/>
</dbReference>
<feature type="domain" description="DNA primase/polymerase bifunctional N-terminal" evidence="1">
    <location>
        <begin position="9"/>
        <end position="148"/>
    </location>
</feature>
<dbReference type="SUPFAM" id="SSF56747">
    <property type="entry name" value="Prim-pol domain"/>
    <property type="match status" value="1"/>
</dbReference>
<evidence type="ECO:0000259" key="1">
    <source>
        <dbReference type="SMART" id="SM00943"/>
    </source>
</evidence>
<dbReference type="RefSeq" id="WP_230272050.1">
    <property type="nucleotide sequence ID" value="NZ_JAJKFW010000012.1"/>
</dbReference>
<evidence type="ECO:0000313" key="3">
    <source>
        <dbReference type="Proteomes" id="UP001430306"/>
    </source>
</evidence>
<name>A0ABS8NDQ4_9BACT</name>
<comment type="caution">
    <text evidence="2">The sequence shown here is derived from an EMBL/GenBank/DDBJ whole genome shotgun (WGS) entry which is preliminary data.</text>
</comment>
<dbReference type="Proteomes" id="UP001430306">
    <property type="component" value="Unassembled WGS sequence"/>
</dbReference>
<reference evidence="2" key="1">
    <citation type="submission" date="2021-11" db="EMBL/GenBank/DDBJ databases">
        <title>Genome sequence.</title>
        <authorList>
            <person name="Sun Q."/>
        </authorList>
    </citation>
    <scope>NUCLEOTIDE SEQUENCE</scope>
    <source>
        <strain evidence="2">JC740</strain>
    </source>
</reference>
<protein>
    <submittedName>
        <fullName evidence="2">Bifunctional DNA primase/polymerase</fullName>
    </submittedName>
</protein>
<evidence type="ECO:0000313" key="2">
    <source>
        <dbReference type="EMBL" id="MCC9641691.1"/>
    </source>
</evidence>
<keyword evidence="3" id="KW-1185">Reference proteome</keyword>